<dbReference type="AlphaFoldDB" id="A0A2N3WSE0"/>
<evidence type="ECO:0000256" key="4">
    <source>
        <dbReference type="PROSITE-ProRule" id="PRU00335"/>
    </source>
</evidence>
<evidence type="ECO:0000256" key="2">
    <source>
        <dbReference type="ARBA" id="ARBA00023125"/>
    </source>
</evidence>
<gene>
    <name evidence="7" type="ORF">ATK30_7724</name>
</gene>
<evidence type="ECO:0000313" key="8">
    <source>
        <dbReference type="Proteomes" id="UP000233750"/>
    </source>
</evidence>
<keyword evidence="8" id="KW-1185">Reference proteome</keyword>
<dbReference type="PROSITE" id="PS50977">
    <property type="entry name" value="HTH_TETR_2"/>
    <property type="match status" value="1"/>
</dbReference>
<dbReference type="Proteomes" id="UP000233750">
    <property type="component" value="Unassembled WGS sequence"/>
</dbReference>
<evidence type="ECO:0000256" key="5">
    <source>
        <dbReference type="SAM" id="MobiDB-lite"/>
    </source>
</evidence>
<dbReference type="PANTHER" id="PTHR30055">
    <property type="entry name" value="HTH-TYPE TRANSCRIPTIONAL REGULATOR RUTR"/>
    <property type="match status" value="1"/>
</dbReference>
<dbReference type="Pfam" id="PF00440">
    <property type="entry name" value="TetR_N"/>
    <property type="match status" value="1"/>
</dbReference>
<evidence type="ECO:0000256" key="3">
    <source>
        <dbReference type="ARBA" id="ARBA00023163"/>
    </source>
</evidence>
<protein>
    <submittedName>
        <fullName evidence="7">TetR family transcriptional regulator</fullName>
    </submittedName>
</protein>
<comment type="caution">
    <text evidence="7">The sequence shown here is derived from an EMBL/GenBank/DDBJ whole genome shotgun (WGS) entry which is preliminary data.</text>
</comment>
<accession>A0A2N3WSE0</accession>
<sequence>MSTERKPRADAERKPRADAERNRARVLEAARALLAEQDDVQLPEIARVAGVGVGTVYRNFPDRRALVEALAEQRFAEIAEYARKRCLDGKSGVKRYLRHVGEVLSGDRALSSAIETARASAGSEPRGEALKQLETVVAQAIAADRAAGVLRADCTVADVYLLVGCLSSVVRTESGDWRRFLELSLEGILPRD</sequence>
<organism evidence="7 8">
    <name type="scientific">Amycolatopsis echigonensis</name>
    <dbReference type="NCBI Taxonomy" id="2576905"/>
    <lineage>
        <taxon>Bacteria</taxon>
        <taxon>Bacillati</taxon>
        <taxon>Actinomycetota</taxon>
        <taxon>Actinomycetes</taxon>
        <taxon>Pseudonocardiales</taxon>
        <taxon>Pseudonocardiaceae</taxon>
        <taxon>Amycolatopsis</taxon>
    </lineage>
</organism>
<evidence type="ECO:0000259" key="6">
    <source>
        <dbReference type="PROSITE" id="PS50977"/>
    </source>
</evidence>
<dbReference type="GO" id="GO:0003700">
    <property type="term" value="F:DNA-binding transcription factor activity"/>
    <property type="evidence" value="ECO:0007669"/>
    <property type="project" value="TreeGrafter"/>
</dbReference>
<name>A0A2N3WSE0_9PSEU</name>
<dbReference type="InterPro" id="IPR009057">
    <property type="entry name" value="Homeodomain-like_sf"/>
</dbReference>
<feature type="DNA-binding region" description="H-T-H motif" evidence="4">
    <location>
        <begin position="41"/>
        <end position="60"/>
    </location>
</feature>
<dbReference type="Gene3D" id="1.10.357.10">
    <property type="entry name" value="Tetracycline Repressor, domain 2"/>
    <property type="match status" value="1"/>
</dbReference>
<dbReference type="InterPro" id="IPR001647">
    <property type="entry name" value="HTH_TetR"/>
</dbReference>
<dbReference type="InterPro" id="IPR036271">
    <property type="entry name" value="Tet_transcr_reg_TetR-rel_C_sf"/>
</dbReference>
<feature type="domain" description="HTH tetR-type" evidence="6">
    <location>
        <begin position="20"/>
        <end position="78"/>
    </location>
</feature>
<evidence type="ECO:0000256" key="1">
    <source>
        <dbReference type="ARBA" id="ARBA00023015"/>
    </source>
</evidence>
<dbReference type="InterPro" id="IPR050109">
    <property type="entry name" value="HTH-type_TetR-like_transc_reg"/>
</dbReference>
<keyword evidence="3" id="KW-0804">Transcription</keyword>
<proteinExistence type="predicted"/>
<dbReference type="EMBL" id="PJMY01000003">
    <property type="protein sequence ID" value="PKV96763.1"/>
    <property type="molecule type" value="Genomic_DNA"/>
</dbReference>
<reference evidence="7 8" key="1">
    <citation type="submission" date="2017-12" db="EMBL/GenBank/DDBJ databases">
        <title>Sequencing the genomes of 1000 Actinobacteria strains.</title>
        <authorList>
            <person name="Klenk H.-P."/>
        </authorList>
    </citation>
    <scope>NUCLEOTIDE SEQUENCE [LARGE SCALE GENOMIC DNA]</scope>
    <source>
        <strain evidence="7 8">DSM 45165</strain>
    </source>
</reference>
<dbReference type="RefSeq" id="WP_220817439.1">
    <property type="nucleotide sequence ID" value="NZ_JACJHR010000039.1"/>
</dbReference>
<feature type="region of interest" description="Disordered" evidence="5">
    <location>
        <begin position="1"/>
        <end position="22"/>
    </location>
</feature>
<dbReference type="SUPFAM" id="SSF48498">
    <property type="entry name" value="Tetracyclin repressor-like, C-terminal domain"/>
    <property type="match status" value="1"/>
</dbReference>
<dbReference type="SUPFAM" id="SSF46689">
    <property type="entry name" value="Homeodomain-like"/>
    <property type="match status" value="1"/>
</dbReference>
<keyword evidence="2 4" id="KW-0238">DNA-binding</keyword>
<dbReference type="GO" id="GO:0000976">
    <property type="term" value="F:transcription cis-regulatory region binding"/>
    <property type="evidence" value="ECO:0007669"/>
    <property type="project" value="TreeGrafter"/>
</dbReference>
<keyword evidence="1" id="KW-0805">Transcription regulation</keyword>
<dbReference type="PANTHER" id="PTHR30055:SF234">
    <property type="entry name" value="HTH-TYPE TRANSCRIPTIONAL REGULATOR BETI"/>
    <property type="match status" value="1"/>
</dbReference>
<evidence type="ECO:0000313" key="7">
    <source>
        <dbReference type="EMBL" id="PKV96763.1"/>
    </source>
</evidence>